<dbReference type="Proteomes" id="UP000885672">
    <property type="component" value="Unassembled WGS sequence"/>
</dbReference>
<evidence type="ECO:0000313" key="2">
    <source>
        <dbReference type="EMBL" id="HDQ99887.1"/>
    </source>
</evidence>
<protein>
    <submittedName>
        <fullName evidence="2">Outer membrane lipoprotein-sorting protein</fullName>
    </submittedName>
</protein>
<evidence type="ECO:0000259" key="1">
    <source>
        <dbReference type="Pfam" id="PF17131"/>
    </source>
</evidence>
<dbReference type="AlphaFoldDB" id="A0A7V0T648"/>
<gene>
    <name evidence="2" type="ORF">ENN51_06355</name>
</gene>
<proteinExistence type="predicted"/>
<accession>A0A7V0T648</accession>
<dbReference type="EMBL" id="DSBX01000237">
    <property type="protein sequence ID" value="HDQ99887.1"/>
    <property type="molecule type" value="Genomic_DNA"/>
</dbReference>
<dbReference type="InterPro" id="IPR033399">
    <property type="entry name" value="TP_0789-like"/>
</dbReference>
<keyword evidence="2" id="KW-0449">Lipoprotein</keyword>
<name>A0A7V0T648_UNCW3</name>
<reference evidence="2" key="1">
    <citation type="journal article" date="2020" name="mSystems">
        <title>Genome- and Community-Level Interaction Insights into Carbon Utilization and Element Cycling Functions of Hydrothermarchaeota in Hydrothermal Sediment.</title>
        <authorList>
            <person name="Zhou Z."/>
            <person name="Liu Y."/>
            <person name="Xu W."/>
            <person name="Pan J."/>
            <person name="Luo Z.H."/>
            <person name="Li M."/>
        </authorList>
    </citation>
    <scope>NUCLEOTIDE SEQUENCE [LARGE SCALE GENOMIC DNA]</scope>
    <source>
        <strain evidence="2">SpSt-1182</strain>
    </source>
</reference>
<dbReference type="Pfam" id="PF17131">
    <property type="entry name" value="LolA_like"/>
    <property type="match status" value="1"/>
</dbReference>
<sequence length="242" mass="27203">MNICFWFAVLAIAAVEPPDGNALLARVDANIGSNGKVIVSEMIIQGRRGGRSVRTMSWVSGTDRAFTEYLAPERERGTKMLKLGDRLWTYSPQSDRTISISGHMLRQSVAGSDLSYEDMMEDPKLTNLYSAEVVGPDSVGDRPAWLLELKARAEGVAYQRRRLWVDRERDLILREERLSAAGRLLKTMEVLSVGRYEGRWLADRAVFRDALREGGGTEIRIDSIAFDVVIPEHIFSTASLRR</sequence>
<organism evidence="2">
    <name type="scientific">candidate division WOR-3 bacterium</name>
    <dbReference type="NCBI Taxonomy" id="2052148"/>
    <lineage>
        <taxon>Bacteria</taxon>
        <taxon>Bacteria division WOR-3</taxon>
    </lineage>
</organism>
<dbReference type="CDD" id="cd16329">
    <property type="entry name" value="LolA_like"/>
    <property type="match status" value="1"/>
</dbReference>
<feature type="domain" description="Uncharacterized protein TP-0789" evidence="1">
    <location>
        <begin position="61"/>
        <end position="242"/>
    </location>
</feature>
<comment type="caution">
    <text evidence="2">The sequence shown here is derived from an EMBL/GenBank/DDBJ whole genome shotgun (WGS) entry which is preliminary data.</text>
</comment>
<dbReference type="Gene3D" id="2.50.20.10">
    <property type="entry name" value="Lipoprotein localisation LolA/LolB/LppX"/>
    <property type="match status" value="1"/>
</dbReference>